<dbReference type="HOGENOM" id="CLU_1847168_0_0_1"/>
<dbReference type="KEGG" id="dpx:DAPPUDRAFT_108794"/>
<dbReference type="InParanoid" id="E9H1F4"/>
<dbReference type="EMBL" id="GL732583">
    <property type="protein sequence ID" value="EFX74508.1"/>
    <property type="molecule type" value="Genomic_DNA"/>
</dbReference>
<gene>
    <name evidence="1" type="ORF">DAPPUDRAFT_108794</name>
</gene>
<accession>E9H1F4</accession>
<sequence length="139" mass="15687">MADEVHTGLDLIRGYWWSYGKSKFNEPKIREEDSKIVVQCTRCEKELNVNTLLKYAIPSSIENYFKNLHKCKERRQGKHLMKSAPVQSSPSVEVAGEELATQKEVKLVNGVVVGAAAARGEEVAQHRCLRSCGCVLRPW</sequence>
<organism evidence="1 2">
    <name type="scientific">Daphnia pulex</name>
    <name type="common">Water flea</name>
    <dbReference type="NCBI Taxonomy" id="6669"/>
    <lineage>
        <taxon>Eukaryota</taxon>
        <taxon>Metazoa</taxon>
        <taxon>Ecdysozoa</taxon>
        <taxon>Arthropoda</taxon>
        <taxon>Crustacea</taxon>
        <taxon>Branchiopoda</taxon>
        <taxon>Diplostraca</taxon>
        <taxon>Cladocera</taxon>
        <taxon>Anomopoda</taxon>
        <taxon>Daphniidae</taxon>
        <taxon>Daphnia</taxon>
    </lineage>
</organism>
<keyword evidence="2" id="KW-1185">Reference proteome</keyword>
<protein>
    <submittedName>
        <fullName evidence="1">Uncharacterized protein</fullName>
    </submittedName>
</protein>
<evidence type="ECO:0000313" key="2">
    <source>
        <dbReference type="Proteomes" id="UP000000305"/>
    </source>
</evidence>
<evidence type="ECO:0000313" key="1">
    <source>
        <dbReference type="EMBL" id="EFX74508.1"/>
    </source>
</evidence>
<dbReference type="Proteomes" id="UP000000305">
    <property type="component" value="Unassembled WGS sequence"/>
</dbReference>
<reference evidence="1 2" key="1">
    <citation type="journal article" date="2011" name="Science">
        <title>The ecoresponsive genome of Daphnia pulex.</title>
        <authorList>
            <person name="Colbourne J.K."/>
            <person name="Pfrender M.E."/>
            <person name="Gilbert D."/>
            <person name="Thomas W.K."/>
            <person name="Tucker A."/>
            <person name="Oakley T.H."/>
            <person name="Tokishita S."/>
            <person name="Aerts A."/>
            <person name="Arnold G.J."/>
            <person name="Basu M.K."/>
            <person name="Bauer D.J."/>
            <person name="Caceres C.E."/>
            <person name="Carmel L."/>
            <person name="Casola C."/>
            <person name="Choi J.H."/>
            <person name="Detter J.C."/>
            <person name="Dong Q."/>
            <person name="Dusheyko S."/>
            <person name="Eads B.D."/>
            <person name="Frohlich T."/>
            <person name="Geiler-Samerotte K.A."/>
            <person name="Gerlach D."/>
            <person name="Hatcher P."/>
            <person name="Jogdeo S."/>
            <person name="Krijgsveld J."/>
            <person name="Kriventseva E.V."/>
            <person name="Kultz D."/>
            <person name="Laforsch C."/>
            <person name="Lindquist E."/>
            <person name="Lopez J."/>
            <person name="Manak J.R."/>
            <person name="Muller J."/>
            <person name="Pangilinan J."/>
            <person name="Patwardhan R.P."/>
            <person name="Pitluck S."/>
            <person name="Pritham E.J."/>
            <person name="Rechtsteiner A."/>
            <person name="Rho M."/>
            <person name="Rogozin I.B."/>
            <person name="Sakarya O."/>
            <person name="Salamov A."/>
            <person name="Schaack S."/>
            <person name="Shapiro H."/>
            <person name="Shiga Y."/>
            <person name="Skalitzky C."/>
            <person name="Smith Z."/>
            <person name="Souvorov A."/>
            <person name="Sung W."/>
            <person name="Tang Z."/>
            <person name="Tsuchiya D."/>
            <person name="Tu H."/>
            <person name="Vos H."/>
            <person name="Wang M."/>
            <person name="Wolf Y.I."/>
            <person name="Yamagata H."/>
            <person name="Yamada T."/>
            <person name="Ye Y."/>
            <person name="Shaw J.R."/>
            <person name="Andrews J."/>
            <person name="Crease T.J."/>
            <person name="Tang H."/>
            <person name="Lucas S.M."/>
            <person name="Robertson H.M."/>
            <person name="Bork P."/>
            <person name="Koonin E.V."/>
            <person name="Zdobnov E.M."/>
            <person name="Grigoriev I.V."/>
            <person name="Lynch M."/>
            <person name="Boore J.L."/>
        </authorList>
    </citation>
    <scope>NUCLEOTIDE SEQUENCE [LARGE SCALE GENOMIC DNA]</scope>
</reference>
<dbReference type="AlphaFoldDB" id="E9H1F4"/>
<proteinExistence type="predicted"/>
<name>E9H1F4_DAPPU</name>